<name>A0A517MWY1_9BACT</name>
<accession>A0A517MWY1</accession>
<dbReference type="PIRSF" id="PIRSF036883">
    <property type="entry name" value="RR_HD-GYP_mod"/>
    <property type="match status" value="1"/>
</dbReference>
<gene>
    <name evidence="4" type="primary">hupR1</name>
    <name evidence="4" type="ORF">HG15A2_27060</name>
</gene>
<dbReference type="Pfam" id="PF00072">
    <property type="entry name" value="Response_reg"/>
    <property type="match status" value="1"/>
</dbReference>
<dbReference type="InterPro" id="IPR003607">
    <property type="entry name" value="HD/PDEase_dom"/>
</dbReference>
<feature type="domain" description="Response regulatory" evidence="2">
    <location>
        <begin position="14"/>
        <end position="129"/>
    </location>
</feature>
<dbReference type="SUPFAM" id="SSF109604">
    <property type="entry name" value="HD-domain/PDEase-like"/>
    <property type="match status" value="1"/>
</dbReference>
<dbReference type="OrthoDB" id="9788446at2"/>
<reference evidence="4 5" key="1">
    <citation type="submission" date="2019-02" db="EMBL/GenBank/DDBJ databases">
        <title>Deep-cultivation of Planctomycetes and their phenomic and genomic characterization uncovers novel biology.</title>
        <authorList>
            <person name="Wiegand S."/>
            <person name="Jogler M."/>
            <person name="Boedeker C."/>
            <person name="Pinto D."/>
            <person name="Vollmers J."/>
            <person name="Rivas-Marin E."/>
            <person name="Kohn T."/>
            <person name="Peeters S.H."/>
            <person name="Heuer A."/>
            <person name="Rast P."/>
            <person name="Oberbeckmann S."/>
            <person name="Bunk B."/>
            <person name="Jeske O."/>
            <person name="Meyerdierks A."/>
            <person name="Storesund J.E."/>
            <person name="Kallscheuer N."/>
            <person name="Luecker S."/>
            <person name="Lage O.M."/>
            <person name="Pohl T."/>
            <person name="Merkel B.J."/>
            <person name="Hornburger P."/>
            <person name="Mueller R.-W."/>
            <person name="Bruemmer F."/>
            <person name="Labrenz M."/>
            <person name="Spormann A.M."/>
            <person name="Op den Camp H."/>
            <person name="Overmann J."/>
            <person name="Amann R."/>
            <person name="Jetten M.S.M."/>
            <person name="Mascher T."/>
            <person name="Medema M.H."/>
            <person name="Devos D.P."/>
            <person name="Kaster A.-K."/>
            <person name="Ovreas L."/>
            <person name="Rohde M."/>
            <person name="Galperin M.Y."/>
            <person name="Jogler C."/>
        </authorList>
    </citation>
    <scope>NUCLEOTIDE SEQUENCE [LARGE SCALE GENOMIC DNA]</scope>
    <source>
        <strain evidence="4 5">HG15A2</strain>
    </source>
</reference>
<dbReference type="KEGG" id="amob:HG15A2_27060"/>
<dbReference type="GO" id="GO:0000160">
    <property type="term" value="P:phosphorelay signal transduction system"/>
    <property type="evidence" value="ECO:0007669"/>
    <property type="project" value="InterPro"/>
</dbReference>
<dbReference type="NCBIfam" id="TIGR00277">
    <property type="entry name" value="HDIG"/>
    <property type="match status" value="1"/>
</dbReference>
<dbReference type="SMART" id="SM00448">
    <property type="entry name" value="REC"/>
    <property type="match status" value="1"/>
</dbReference>
<dbReference type="Gene3D" id="3.40.50.2300">
    <property type="match status" value="1"/>
</dbReference>
<dbReference type="PROSITE" id="PS50110">
    <property type="entry name" value="RESPONSE_REGULATORY"/>
    <property type="match status" value="1"/>
</dbReference>
<comment type="caution">
    <text evidence="1">Lacks conserved residue(s) required for the propagation of feature annotation.</text>
</comment>
<sequence length="416" mass="46156">MSSPQFPDWFTMHKILFVDDDPTELAALQTLLRAYRRNWQMTFCQSGPEAIQQMAENKFDVVVTELKMTGMSGAELLRYVRELYPDTVRLLLCSQAEYSELFNSVGPAQQYLTKPCDPELLYDVVNRTCLLNERLAQTGLRAVVSKVDALPSLPAVYLRLVDELRREDASVDRIGDLISKDLGMTAKVLQLVNSSFFGLPVHVKDAAHAAALLGLNTLRPLVLTAGVFRQLEKSRIPAALLEKVMKHSMAVGCLAKRLAEIEGMNRDDSDNALLAGILHDIGKLVLAENIGRDYSIVTTAAEITNLPLEQAEHDQFDTSHAEVGGYLAAIWGLPQDILEAIAYHHDPSGHPGKKFSGVTAVHAANALVNEAELLESESELQRPTRDRLDHSYLARLNCTQSVDLWREIALQKRAAC</sequence>
<dbReference type="InterPro" id="IPR013976">
    <property type="entry name" value="HDOD"/>
</dbReference>
<dbReference type="PANTHER" id="PTHR33525">
    <property type="match status" value="1"/>
</dbReference>
<evidence type="ECO:0000256" key="1">
    <source>
        <dbReference type="PROSITE-ProRule" id="PRU00169"/>
    </source>
</evidence>
<dbReference type="SMART" id="SM00471">
    <property type="entry name" value="HDc"/>
    <property type="match status" value="1"/>
</dbReference>
<dbReference type="InterPro" id="IPR011006">
    <property type="entry name" value="CheY-like_superfamily"/>
</dbReference>
<dbReference type="Proteomes" id="UP000319852">
    <property type="component" value="Chromosome"/>
</dbReference>
<dbReference type="InterPro" id="IPR001789">
    <property type="entry name" value="Sig_transdc_resp-reg_receiver"/>
</dbReference>
<proteinExistence type="predicted"/>
<dbReference type="PANTHER" id="PTHR33525:SF3">
    <property type="entry name" value="RIBONUCLEASE Y"/>
    <property type="match status" value="1"/>
</dbReference>
<dbReference type="Gene3D" id="1.10.3210.10">
    <property type="entry name" value="Hypothetical protein af1432"/>
    <property type="match status" value="1"/>
</dbReference>
<keyword evidence="5" id="KW-1185">Reference proteome</keyword>
<dbReference type="SUPFAM" id="SSF52172">
    <property type="entry name" value="CheY-like"/>
    <property type="match status" value="1"/>
</dbReference>
<dbReference type="EMBL" id="CP036263">
    <property type="protein sequence ID" value="QDS99383.1"/>
    <property type="molecule type" value="Genomic_DNA"/>
</dbReference>
<dbReference type="PROSITE" id="PS51833">
    <property type="entry name" value="HDOD"/>
    <property type="match status" value="1"/>
</dbReference>
<feature type="domain" description="HDOD" evidence="3">
    <location>
        <begin position="150"/>
        <end position="347"/>
    </location>
</feature>
<dbReference type="Pfam" id="PF08668">
    <property type="entry name" value="HDOD"/>
    <property type="match status" value="1"/>
</dbReference>
<dbReference type="AlphaFoldDB" id="A0A517MWY1"/>
<organism evidence="4 5">
    <name type="scientific">Adhaeretor mobilis</name>
    <dbReference type="NCBI Taxonomy" id="1930276"/>
    <lineage>
        <taxon>Bacteria</taxon>
        <taxon>Pseudomonadati</taxon>
        <taxon>Planctomycetota</taxon>
        <taxon>Planctomycetia</taxon>
        <taxon>Pirellulales</taxon>
        <taxon>Lacipirellulaceae</taxon>
        <taxon>Adhaeretor</taxon>
    </lineage>
</organism>
<evidence type="ECO:0000259" key="2">
    <source>
        <dbReference type="PROSITE" id="PS50110"/>
    </source>
</evidence>
<dbReference type="InterPro" id="IPR006675">
    <property type="entry name" value="HDIG_dom"/>
</dbReference>
<dbReference type="InterPro" id="IPR052340">
    <property type="entry name" value="RNase_Y/CdgJ"/>
</dbReference>
<protein>
    <submittedName>
        <fullName evidence="4">Hydrogenase transcriptional regulatory protein hupR1</fullName>
    </submittedName>
</protein>
<dbReference type="InterPro" id="IPR014626">
    <property type="entry name" value="Sig_transdc_resp-reg_put"/>
</dbReference>
<evidence type="ECO:0000313" key="4">
    <source>
        <dbReference type="EMBL" id="QDS99383.1"/>
    </source>
</evidence>
<evidence type="ECO:0000313" key="5">
    <source>
        <dbReference type="Proteomes" id="UP000319852"/>
    </source>
</evidence>
<evidence type="ECO:0000259" key="3">
    <source>
        <dbReference type="PROSITE" id="PS51833"/>
    </source>
</evidence>
<dbReference type="CDD" id="cd00077">
    <property type="entry name" value="HDc"/>
    <property type="match status" value="1"/>
</dbReference>